<evidence type="ECO:0000313" key="2">
    <source>
        <dbReference type="EMBL" id="SBW24816.1"/>
    </source>
</evidence>
<dbReference type="GO" id="GO:0016705">
    <property type="term" value="F:oxidoreductase activity, acting on paired donors, with incorporation or reduction of molecular oxygen"/>
    <property type="evidence" value="ECO:0007669"/>
    <property type="project" value="InterPro"/>
</dbReference>
<dbReference type="Gene3D" id="3.20.20.30">
    <property type="entry name" value="Luciferase-like domain"/>
    <property type="match status" value="1"/>
</dbReference>
<dbReference type="EMBL" id="FLUV01001796">
    <property type="protein sequence ID" value="SBW24816.1"/>
    <property type="molecule type" value="Genomic_DNA"/>
</dbReference>
<feature type="region of interest" description="Disordered" evidence="1">
    <location>
        <begin position="36"/>
        <end position="74"/>
    </location>
</feature>
<accession>A0A1C3P4W0</accession>
<protein>
    <recommendedName>
        <fullName evidence="4">Luciferase-like domain-containing protein</fullName>
    </recommendedName>
</protein>
<keyword evidence="3" id="KW-1185">Reference proteome</keyword>
<dbReference type="Proteomes" id="UP000199013">
    <property type="component" value="Unassembled WGS sequence"/>
</dbReference>
<dbReference type="AlphaFoldDB" id="A0A1C3P4W0"/>
<gene>
    <name evidence="2" type="ORF">FDG2_4307</name>
</gene>
<reference evidence="3" key="1">
    <citation type="submission" date="2016-02" db="EMBL/GenBank/DDBJ databases">
        <authorList>
            <person name="Wibberg D."/>
        </authorList>
    </citation>
    <scope>NUCLEOTIDE SEQUENCE [LARGE SCALE GENOMIC DNA]</scope>
</reference>
<evidence type="ECO:0000313" key="3">
    <source>
        <dbReference type="Proteomes" id="UP000199013"/>
    </source>
</evidence>
<dbReference type="InterPro" id="IPR036661">
    <property type="entry name" value="Luciferase-like_sf"/>
</dbReference>
<evidence type="ECO:0008006" key="4">
    <source>
        <dbReference type="Google" id="ProtNLM"/>
    </source>
</evidence>
<organism evidence="2 3">
    <name type="scientific">Candidatus Protofrankia californiensis</name>
    <dbReference type="NCBI Taxonomy" id="1839754"/>
    <lineage>
        <taxon>Bacteria</taxon>
        <taxon>Bacillati</taxon>
        <taxon>Actinomycetota</taxon>
        <taxon>Actinomycetes</taxon>
        <taxon>Frankiales</taxon>
        <taxon>Frankiaceae</taxon>
        <taxon>Protofrankia</taxon>
    </lineage>
</organism>
<proteinExistence type="predicted"/>
<name>A0A1C3P4W0_9ACTN</name>
<evidence type="ECO:0000256" key="1">
    <source>
        <dbReference type="SAM" id="MobiDB-lite"/>
    </source>
</evidence>
<dbReference type="SUPFAM" id="SSF51679">
    <property type="entry name" value="Bacterial luciferase-like"/>
    <property type="match status" value="1"/>
</dbReference>
<sequence>MTASQTRRHLGGFGVWVAPFTLLSTSVAVQRKEFARSCSPWRTRRPPARPWGRTPWSSPARPSSSKPTQRRPGRQLRAIFDLGAGAPESPYIRHYRRLGYSETDVTGRRSDRLIDDVLAWGDEAAVAARLTAHLDAGADHVLVRPFAAGLSATVDQLERLAPLLFEAA</sequence>